<feature type="region of interest" description="Disordered" evidence="1">
    <location>
        <begin position="319"/>
        <end position="396"/>
    </location>
</feature>
<feature type="compositionally biased region" description="Basic residues" evidence="1">
    <location>
        <begin position="249"/>
        <end position="260"/>
    </location>
</feature>
<gene>
    <name evidence="2" type="ORF">PC115_g22520</name>
    <name evidence="3" type="ORF">PC117_g25074</name>
</gene>
<feature type="compositionally biased region" description="Polar residues" evidence="1">
    <location>
        <begin position="236"/>
        <end position="247"/>
    </location>
</feature>
<feature type="region of interest" description="Disordered" evidence="1">
    <location>
        <begin position="236"/>
        <end position="290"/>
    </location>
</feature>
<feature type="compositionally biased region" description="Polar residues" evidence="1">
    <location>
        <begin position="427"/>
        <end position="447"/>
    </location>
</feature>
<evidence type="ECO:0000313" key="4">
    <source>
        <dbReference type="Proteomes" id="UP000774804"/>
    </source>
</evidence>
<comment type="caution">
    <text evidence="2">The sequence shown here is derived from an EMBL/GenBank/DDBJ whole genome shotgun (WGS) entry which is preliminary data.</text>
</comment>
<dbReference type="AlphaFoldDB" id="A0A8T1AJ73"/>
<feature type="region of interest" description="Disordered" evidence="1">
    <location>
        <begin position="541"/>
        <end position="623"/>
    </location>
</feature>
<dbReference type="EMBL" id="RCMI01001877">
    <property type="protein sequence ID" value="KAG2880373.1"/>
    <property type="molecule type" value="Genomic_DNA"/>
</dbReference>
<feature type="compositionally biased region" description="Polar residues" evidence="1">
    <location>
        <begin position="603"/>
        <end position="621"/>
    </location>
</feature>
<feature type="compositionally biased region" description="Low complexity" evidence="1">
    <location>
        <begin position="734"/>
        <end position="744"/>
    </location>
</feature>
<evidence type="ECO:0000256" key="1">
    <source>
        <dbReference type="SAM" id="MobiDB-lite"/>
    </source>
</evidence>
<feature type="compositionally biased region" description="Polar residues" evidence="1">
    <location>
        <begin position="475"/>
        <end position="488"/>
    </location>
</feature>
<evidence type="ECO:0000313" key="2">
    <source>
        <dbReference type="EMBL" id="KAG2880373.1"/>
    </source>
</evidence>
<feature type="compositionally biased region" description="Basic residues" evidence="1">
    <location>
        <begin position="357"/>
        <end position="371"/>
    </location>
</feature>
<dbReference type="Proteomes" id="UP000736787">
    <property type="component" value="Unassembled WGS sequence"/>
</dbReference>
<feature type="compositionally biased region" description="Polar residues" evidence="1">
    <location>
        <begin position="571"/>
        <end position="581"/>
    </location>
</feature>
<sequence length="884" mass="97823">MTEQQLVSPRGVIVAWLEQGDHFVQATAFSTLAGVYPRRSVAELHAAEQIECQALCELAAAVNAVVPQSHWNGEYARQMLQRYLMEFRAAARQASLPGFTLSTTDEAFGIRTIEDKLNLMCPHFVRLQMLHDPRIRAAMRGGISLERNQERMAEGPAPTTIPVNTPYVAEYTHQGKVMPWEGTADLQSIEDNTPNPPERTEPAKQDHQVKNGMDMAAHSANDSTDQRTEGVVEIKQNNSPKELTTPSKVMKRAVSAKRKQKEQQKKQHEKEKGVRMPSVTALTSDEEEEDLPFFRSKARVIKSPNSDSDEPWLKRKLRCVDASPGRMKPTEVQRTPPRVTRSSDKTPVRVTRSTPNRIKKSPGSARKRAPKITRVSELDKPASKTLEPEGPAAKVEVSSATLKDILATIGATSTASASNAAKESPVESVNGTSPVSEPLNVATSDQPQEAAAVNAPVSAPTPPENGTLAPIEPQSEAQASTPPQSVSISPAGDVQPSKETELPAQNTPVTPAQPRFQVPDALRSAIAQVVSQRQRLLKSRLDRRQIRQPDFSDSDYAPSDREDEEEEEKASTPSSQSTNNVHGPRSRQETPAATVMTAPLNGKFSNQGPPTVSRGSSTASPKATLMAGHIPPLLSVPRTISGDTNLERKRAFFCAKLLAFEQFKWVGENQLQQQEVELLRREMETRKAFVQMEIQLQRTDIRAATIQRMILTSICPSLGGNNRSMSQADRRRLMAASDSASDSDVVTAEDLSEDDKPLGSMVQRKKRKTEAHQPPQRKKNSKQSQKEATETLFEDDQAVNEAELQLLAIESRRLDFEVVKWKQQQALRRETLKLKSEEINLKETTTKQKQQTQMMELRARLLKALDEAGKPPAEAKKYLAVLEG</sequence>
<feature type="compositionally biased region" description="Low complexity" evidence="1">
    <location>
        <begin position="412"/>
        <end position="421"/>
    </location>
</feature>
<proteinExistence type="predicted"/>
<feature type="region of interest" description="Disordered" evidence="1">
    <location>
        <begin position="186"/>
        <end position="207"/>
    </location>
</feature>
<dbReference type="VEuPathDB" id="FungiDB:PC110_g4981"/>
<organism evidence="2 4">
    <name type="scientific">Phytophthora cactorum</name>
    <dbReference type="NCBI Taxonomy" id="29920"/>
    <lineage>
        <taxon>Eukaryota</taxon>
        <taxon>Sar</taxon>
        <taxon>Stramenopiles</taxon>
        <taxon>Oomycota</taxon>
        <taxon>Peronosporomycetes</taxon>
        <taxon>Peronosporales</taxon>
        <taxon>Peronosporaceae</taxon>
        <taxon>Phytophthora</taxon>
    </lineage>
</organism>
<name>A0A8T1AJ73_9STRA</name>
<protein>
    <submittedName>
        <fullName evidence="2">Uncharacterized protein</fullName>
    </submittedName>
</protein>
<dbReference type="VEuPathDB" id="FungiDB:PC110_g4980"/>
<reference evidence="2" key="1">
    <citation type="submission" date="2018-10" db="EMBL/GenBank/DDBJ databases">
        <title>Effector identification in a new, highly contiguous assembly of the strawberry crown rot pathogen Phytophthora cactorum.</title>
        <authorList>
            <person name="Armitage A.D."/>
            <person name="Nellist C.F."/>
            <person name="Bates H."/>
            <person name="Vickerstaff R.J."/>
            <person name="Harrison R.J."/>
        </authorList>
    </citation>
    <scope>NUCLEOTIDE SEQUENCE</scope>
    <source>
        <strain evidence="2">4032</strain>
        <strain evidence="3">4040</strain>
    </source>
</reference>
<feature type="compositionally biased region" description="Basic and acidic residues" evidence="1">
    <location>
        <begin position="198"/>
        <end position="207"/>
    </location>
</feature>
<feature type="compositionally biased region" description="Basic and acidic residues" evidence="1">
    <location>
        <begin position="261"/>
        <end position="274"/>
    </location>
</feature>
<accession>A0A8T1AJ73</accession>
<feature type="compositionally biased region" description="Basic residues" evidence="1">
    <location>
        <begin position="763"/>
        <end position="781"/>
    </location>
</feature>
<feature type="region of interest" description="Disordered" evidence="1">
    <location>
        <begin position="412"/>
        <end position="514"/>
    </location>
</feature>
<feature type="region of interest" description="Disordered" evidence="1">
    <location>
        <begin position="717"/>
        <end position="794"/>
    </location>
</feature>
<dbReference type="EMBL" id="RCMK01001840">
    <property type="protein sequence ID" value="KAG2887808.1"/>
    <property type="molecule type" value="Genomic_DNA"/>
</dbReference>
<dbReference type="Proteomes" id="UP000774804">
    <property type="component" value="Unassembled WGS sequence"/>
</dbReference>
<evidence type="ECO:0000313" key="3">
    <source>
        <dbReference type="EMBL" id="KAG2887808.1"/>
    </source>
</evidence>